<name>A0A1I5S543_9BACI</name>
<dbReference type="InterPro" id="IPR002611">
    <property type="entry name" value="IstB_ATP-bd"/>
</dbReference>
<keyword evidence="5" id="KW-1185">Reference proteome</keyword>
<dbReference type="Pfam" id="PF01695">
    <property type="entry name" value="IstB_IS21"/>
    <property type="match status" value="1"/>
</dbReference>
<dbReference type="RefSeq" id="WP_159430180.1">
    <property type="nucleotide sequence ID" value="NZ_BJWI01000081.1"/>
</dbReference>
<evidence type="ECO:0000313" key="2">
    <source>
        <dbReference type="EMBL" id="GEM02923.1"/>
    </source>
</evidence>
<dbReference type="GO" id="GO:0005524">
    <property type="term" value="F:ATP binding"/>
    <property type="evidence" value="ECO:0007669"/>
    <property type="project" value="InterPro"/>
</dbReference>
<proteinExistence type="predicted"/>
<dbReference type="GO" id="GO:0006260">
    <property type="term" value="P:DNA replication"/>
    <property type="evidence" value="ECO:0007669"/>
    <property type="project" value="TreeGrafter"/>
</dbReference>
<dbReference type="AlphaFoldDB" id="A0A1I5S543"/>
<reference evidence="2 5" key="2">
    <citation type="submission" date="2019-07" db="EMBL/GenBank/DDBJ databases">
        <title>Whole genome shotgun sequence of Halolactibacillus halophilus NBRC 100868.</title>
        <authorList>
            <person name="Hosoyama A."/>
            <person name="Uohara A."/>
            <person name="Ohji S."/>
            <person name="Ichikawa N."/>
        </authorList>
    </citation>
    <scope>NUCLEOTIDE SEQUENCE [LARGE SCALE GENOMIC DNA]</scope>
    <source>
        <strain evidence="2 5">NBRC 100868</strain>
    </source>
</reference>
<reference evidence="3 4" key="1">
    <citation type="submission" date="2016-10" db="EMBL/GenBank/DDBJ databases">
        <authorList>
            <person name="de Groot N.N."/>
        </authorList>
    </citation>
    <scope>NUCLEOTIDE SEQUENCE [LARGE SCALE GENOMIC DNA]</scope>
    <source>
        <strain evidence="3 4">DSM 17073</strain>
    </source>
</reference>
<dbReference type="OrthoDB" id="2052561at2"/>
<protein>
    <submittedName>
        <fullName evidence="3">DNA replication protein DnaC</fullName>
    </submittedName>
</protein>
<dbReference type="SUPFAM" id="SSF52540">
    <property type="entry name" value="P-loop containing nucleoside triphosphate hydrolases"/>
    <property type="match status" value="1"/>
</dbReference>
<dbReference type="EMBL" id="FOXC01000039">
    <property type="protein sequence ID" value="SFP65787.1"/>
    <property type="molecule type" value="Genomic_DNA"/>
</dbReference>
<dbReference type="STRING" id="306540.SAMN05421839_13914"/>
<sequence>MDSLKDFLEEINFKVLEVYDCEGCGEKKVRKVEAVIHAGPRKGEKEIGVLGCKCADKELARQRTVEVNKRQAAKNLMNKFAKYSLINESLESASFENYETTNDAQSQAKSVAVNYVKDFPDVGNLLFSGNYGTGKSHLSVSITKALINNGHNCIFISFPKLITKIKDSFNNDSVSEDEIIRLMKQVDLLVIDDLGAEHKTPWTTSRLFEIIDDRAGKPTVFTTNLEAAELKDWVGDRIFSRIMNDTQRVKLDSFDYRRLKK</sequence>
<accession>A0A1I5S543</accession>
<evidence type="ECO:0000259" key="1">
    <source>
        <dbReference type="Pfam" id="PF01695"/>
    </source>
</evidence>
<dbReference type="Gene3D" id="3.40.50.300">
    <property type="entry name" value="P-loop containing nucleotide triphosphate hydrolases"/>
    <property type="match status" value="1"/>
</dbReference>
<organism evidence="3 4">
    <name type="scientific">Halolactibacillus halophilus</name>
    <dbReference type="NCBI Taxonomy" id="306540"/>
    <lineage>
        <taxon>Bacteria</taxon>
        <taxon>Bacillati</taxon>
        <taxon>Bacillota</taxon>
        <taxon>Bacilli</taxon>
        <taxon>Bacillales</taxon>
        <taxon>Bacillaceae</taxon>
        <taxon>Halolactibacillus</taxon>
    </lineage>
</organism>
<evidence type="ECO:0000313" key="3">
    <source>
        <dbReference type="EMBL" id="SFP65787.1"/>
    </source>
</evidence>
<dbReference type="InterPro" id="IPR027417">
    <property type="entry name" value="P-loop_NTPase"/>
</dbReference>
<gene>
    <name evidence="2" type="ORF">HHA03_24550</name>
    <name evidence="3" type="ORF">SAMN05421839_13914</name>
</gene>
<dbReference type="PANTHER" id="PTHR30050:SF4">
    <property type="entry name" value="ATP-BINDING PROTEIN RV3427C IN INSERTION SEQUENCE-RELATED"/>
    <property type="match status" value="1"/>
</dbReference>
<evidence type="ECO:0000313" key="4">
    <source>
        <dbReference type="Proteomes" id="UP000242243"/>
    </source>
</evidence>
<evidence type="ECO:0000313" key="5">
    <source>
        <dbReference type="Proteomes" id="UP000321547"/>
    </source>
</evidence>
<dbReference type="CDD" id="cd00009">
    <property type="entry name" value="AAA"/>
    <property type="match status" value="1"/>
</dbReference>
<dbReference type="EMBL" id="BJWI01000081">
    <property type="protein sequence ID" value="GEM02923.1"/>
    <property type="molecule type" value="Genomic_DNA"/>
</dbReference>
<dbReference type="PANTHER" id="PTHR30050">
    <property type="entry name" value="CHROMOSOMAL REPLICATION INITIATOR PROTEIN DNAA"/>
    <property type="match status" value="1"/>
</dbReference>
<dbReference type="Proteomes" id="UP000242243">
    <property type="component" value="Unassembled WGS sequence"/>
</dbReference>
<dbReference type="Proteomes" id="UP000321547">
    <property type="component" value="Unassembled WGS sequence"/>
</dbReference>
<feature type="domain" description="IstB-like ATP-binding" evidence="1">
    <location>
        <begin position="78"/>
        <end position="245"/>
    </location>
</feature>